<dbReference type="EMBL" id="JACVVK020000357">
    <property type="protein sequence ID" value="KAK7477125.1"/>
    <property type="molecule type" value="Genomic_DNA"/>
</dbReference>
<dbReference type="AlphaFoldDB" id="A0ABD0JQ08"/>
<accession>A0ABD0JQ08</accession>
<gene>
    <name evidence="1" type="ORF">BaRGS_00031611</name>
</gene>
<organism evidence="1 2">
    <name type="scientific">Batillaria attramentaria</name>
    <dbReference type="NCBI Taxonomy" id="370345"/>
    <lineage>
        <taxon>Eukaryota</taxon>
        <taxon>Metazoa</taxon>
        <taxon>Spiralia</taxon>
        <taxon>Lophotrochozoa</taxon>
        <taxon>Mollusca</taxon>
        <taxon>Gastropoda</taxon>
        <taxon>Caenogastropoda</taxon>
        <taxon>Sorbeoconcha</taxon>
        <taxon>Cerithioidea</taxon>
        <taxon>Batillariidae</taxon>
        <taxon>Batillaria</taxon>
    </lineage>
</organism>
<evidence type="ECO:0000313" key="2">
    <source>
        <dbReference type="Proteomes" id="UP001519460"/>
    </source>
</evidence>
<sequence>MVVLHPISQSSATLNSWAKEGLEAQKSSAFLLTLLETHFGARLCPSPGVFNQNFLLVRPNDSDCAQTGRTREKPYRTSSQTLKWLTKTIISRSELYR</sequence>
<comment type="caution">
    <text evidence="1">The sequence shown here is derived from an EMBL/GenBank/DDBJ whole genome shotgun (WGS) entry which is preliminary data.</text>
</comment>
<name>A0ABD0JQ08_9CAEN</name>
<reference evidence="1 2" key="1">
    <citation type="journal article" date="2023" name="Sci. Data">
        <title>Genome assembly of the Korean intertidal mud-creeper Batillaria attramentaria.</title>
        <authorList>
            <person name="Patra A.K."/>
            <person name="Ho P.T."/>
            <person name="Jun S."/>
            <person name="Lee S.J."/>
            <person name="Kim Y."/>
            <person name="Won Y.J."/>
        </authorList>
    </citation>
    <scope>NUCLEOTIDE SEQUENCE [LARGE SCALE GENOMIC DNA]</scope>
    <source>
        <strain evidence="1">Wonlab-2016</strain>
    </source>
</reference>
<evidence type="ECO:0000313" key="1">
    <source>
        <dbReference type="EMBL" id="KAK7477125.1"/>
    </source>
</evidence>
<keyword evidence="2" id="KW-1185">Reference proteome</keyword>
<dbReference type="Proteomes" id="UP001519460">
    <property type="component" value="Unassembled WGS sequence"/>
</dbReference>
<protein>
    <submittedName>
        <fullName evidence="1">Uncharacterized protein</fullName>
    </submittedName>
</protein>
<proteinExistence type="predicted"/>